<dbReference type="AlphaFoldDB" id="A0A3G3JXI0"/>
<keyword evidence="2" id="KW-1185">Reference proteome</keyword>
<dbReference type="KEGG" id="coh:EAV92_09975"/>
<proteinExistence type="predicted"/>
<evidence type="ECO:0000313" key="2">
    <source>
        <dbReference type="Proteomes" id="UP000269097"/>
    </source>
</evidence>
<protein>
    <submittedName>
        <fullName evidence="1">Spore germination protein GerPE</fullName>
    </submittedName>
</protein>
<dbReference type="InterPro" id="IPR024496">
    <property type="entry name" value="Spore_germ_GerPE"/>
</dbReference>
<accession>A0A3G3JXI0</accession>
<dbReference type="Pfam" id="PF10970">
    <property type="entry name" value="GerPE"/>
    <property type="match status" value="1"/>
</dbReference>
<name>A0A3G3JXI0_9BACL</name>
<organism evidence="1 2">
    <name type="scientific">Cohnella candidum</name>
    <dbReference type="NCBI Taxonomy" id="2674991"/>
    <lineage>
        <taxon>Bacteria</taxon>
        <taxon>Bacillati</taxon>
        <taxon>Bacillota</taxon>
        <taxon>Bacilli</taxon>
        <taxon>Bacillales</taxon>
        <taxon>Paenibacillaceae</taxon>
        <taxon>Cohnella</taxon>
    </lineage>
</organism>
<sequence length="127" mass="14097">MSVEWRVAKVGYFKINQIFHGAIAQFGDNDSSVLFNRTIALQRAIPDFFGDETRFAAYPIFFLPLRELVGGPEGTIVSRSETGDIRVGAIHALSVTASSLIRIGSAREIVAESRVKHIRQYNDRTGL</sequence>
<dbReference type="RefSeq" id="WP_123040944.1">
    <property type="nucleotide sequence ID" value="NZ_CP033433.1"/>
</dbReference>
<gene>
    <name evidence="1" type="ORF">EAV92_09975</name>
</gene>
<dbReference type="Proteomes" id="UP000269097">
    <property type="component" value="Chromosome"/>
</dbReference>
<dbReference type="EMBL" id="CP033433">
    <property type="protein sequence ID" value="AYQ72862.1"/>
    <property type="molecule type" value="Genomic_DNA"/>
</dbReference>
<evidence type="ECO:0000313" key="1">
    <source>
        <dbReference type="EMBL" id="AYQ72862.1"/>
    </source>
</evidence>
<reference evidence="1 2" key="1">
    <citation type="submission" date="2018-10" db="EMBL/GenBank/DDBJ databases">
        <title>Genome Sequence of Cohnella sp.</title>
        <authorList>
            <person name="Srinivasan S."/>
            <person name="Kim M.K."/>
        </authorList>
    </citation>
    <scope>NUCLEOTIDE SEQUENCE [LARGE SCALE GENOMIC DNA]</scope>
    <source>
        <strain evidence="1 2">18JY8-7</strain>
    </source>
</reference>